<dbReference type="CDD" id="cd01647">
    <property type="entry name" value="RT_LTR"/>
    <property type="match status" value="1"/>
</dbReference>
<keyword evidence="16" id="KW-1185">Reference proteome</keyword>
<gene>
    <name evidence="15" type="primary">PLESTBF000972</name>
    <name evidence="15" type="ORF">PLESTB_001099100</name>
</gene>
<dbReference type="PANTHER" id="PTHR37984">
    <property type="entry name" value="PROTEIN CBG26694"/>
    <property type="match status" value="1"/>
</dbReference>
<dbReference type="InterPro" id="IPR041373">
    <property type="entry name" value="RT_RNaseH"/>
</dbReference>
<feature type="compositionally biased region" description="Polar residues" evidence="11">
    <location>
        <begin position="754"/>
        <end position="779"/>
    </location>
</feature>
<dbReference type="Gene3D" id="3.30.420.10">
    <property type="entry name" value="Ribonuclease H-like superfamily/Ribonuclease H"/>
    <property type="match status" value="1"/>
</dbReference>
<evidence type="ECO:0000256" key="2">
    <source>
        <dbReference type="ARBA" id="ARBA00022695"/>
    </source>
</evidence>
<sequence>MDPTGGGDPAAAGPSGQRRTPTAEDAGAPSPRRGLDHVLGAHVPQPLEHWLPEEARLRSELARSPTARSPAHGGLAGRLPADNIPPDPGPPRRGLPVASGEQHPAALHPPPGFGPLGPQPELRPALAPGDAPAAVNYGAVLHPGLALAPAAAAAAVVPAAGGNLGGVLHPGVALAPAAAAAAGVPAAGGNLGGMPRPEPALAPAAAAAAGVPAAGGNLGGIPRPEPARAPAAAAAAAFPAAGGNLGGMLPMMPAAGLGGALGAHVPPAAAPAAAAALAAAVADAGRDPVARSPPVAVPDMPFAAADPAAVAAAGAAYAASPPLPPQQLQPWQRALMPQLQQQPLMPPPQQQQLPLQPPPTAPHMWPLGPPPARRRSRLHQLFLNIGGEPADLAGDQAAGSQLPRQQQAGAASGVAGEAQAPPQDRQPPPLHDREPAAAAYSAGDLQQPFPALWQPAVGAVGQHPPWQPMPGGGWAPYYPAVAGYQMPPGYPDAWAGDARRADGMAPWRADWLQRAAAAALSASGLAQQAVPVGLTPAPDHAGDQLPVQSVRIKTAPPEAAMKIKEVTLMSVAKLKDDMKTWAAQEQLGLLNTNDPRYFDFFPKFISSQESAKGLHRIWEEVALSTPYKDRMLQLWEAIGDSYNLHLTPADVATVKQMVKQRPGEQLRPCFERLRHAMTLEDRYKTRIPPQDLLQSFMGGILSDELRKDVGTAFAEEQGHLGMPPEEMLKALGKAVDKAQKLHSLQVSLFVRQEPSAQPQSKDGRAHTSTAAETQGAASQRSEKSKQRKPPPQQQQQQTPPQQPQQQQPSPPPQQPASQAPQPAAQGSGQCVVCRDRGAPADHHVDACPHHHAARNNNRCPICYRWPYHHPNVCWGPGGAAGGGRGQGQAEVPRQAPPGDYPPQGGYGGYGGGRGMGMGRGYGGGRGGGYGGRGPGGGYAGGRGQGYGYGGGGYGGEQGPSGTGAGGPPARGHVAAVEQAGVPGQQPAPTGQTEQRRVTFADQQEHAPYHAAYSEEYEYVDASPYFAGCTYLAAECPEAVPEPAVPAETNATRLAGQPTPQPFAVPTESAVSFRPRRHGYKPFEPRSSDSGGSIVVEVPAEVVREGAKSGVKVIVQVVPGSLDLDDAAAAPQGAQVQRMAAASVTQTADAPPLATSVTPDSSDQMAPPAEGPSPSGGAGAPGSTAADFAAHGTAASIPMRAAVPGGDTLAAPAAAAAADAAPFANSHVRARGAAARSAGDGAEEPPLVAAALHGGGTISPPPAAVQLPGGGTDALSTPTEPRPDGGGSSVRGAPLSCAANESSLCVPYRGPSMPLVPTVRPHAAMRAAAHASRLAAVTRPSGPDESRELQEFRSHNHGDLYLLWDHQLGLWHEGRDVPVRATLKDEGANVSCIDRQFCQRHGIAYRTSPVRLKTTMGMSEQLCEVASLHVVLCPGEPGRRRVLQPTGPVLVIDGDGEFDFLWGKVDSNQVAAYVDPYPRPTMWYRPDLPEGRPQLRHSLLLEPPRPPAPLGGDKAAIAIAAALRVHTSYVRGAQVSWAEQPAPEMPAGQRVQSPVLGGEAPPSSLLQTPVPASQQQQKSEPPAVAEPVGGAAVAGAGSAPPAQPEKEAVPGSPAGAKEAGGGPTAATDATRRGIPAQQSEAPPEQPVDAAKAGGLPDQPPKVAGGGAAYAPKPDDGKVASGVWWVMRWWLMRVIWGFAACVMMPFVWIAGYLRGLFVLPMWVLRQVWAGIVFLADVANRADDGVSRMSRRQRRRVNILRRRKEPPPRPPFWDRARQRTLATVVLGLLLVTTACVAGTLTARAGPGLMNALGGALHTGMAAREGFMAVEGGAHRAAGPSGPAASGRWEPGVSPIGSLFPDGQSSMPPDKRYVKDAEHGWIYGGHPDVDEQGWSAMKELLVRNKSSFAYSLGDLTGYTGPEGPFRINLTTDAHIVSAPRRYSPGELACGDKKLAEMRDAGIIVPCKGETKYASCPTMPAKRDAEGNWTDVRFCIDYRGLNTHTQRDYYGMHRIDDHLQAMGGSRFFSKVDARSGFFQIPVHPDDQSKTAFWWRNEIWMFKSMPFGLMNAGGKFQRVMDSIVARHKLGDFCKVYVDDLMIHSSSWEEHLEHVEKVLVALRSEGLFLHPDKSYFGAREVEFVGHMVMPEGTSMVRTKVAAILELRAPRNLTELRAALGSMTWYQRYIPSFSSICRPMYELLSKGVPWKWGSEQQESFDRLKEEFATDRVLKRIDPVNPLRLYTDWSKQGLGAVLTQEDDEGNERLCLCISRSLNKHERNYEPTKGELLAVVWACKSLRCYLHGRRFSIYTDHQALKWLITTKSLSGQSLRWALCLQEYDFDIAYLPGGQQLADLPSRMPRATADDLSGARLDGAPITGPDERVPTEAEEGPRAMASWLAEHPRADSERRLAAGVLHAVMCTRVAGSADVSSVVFTGWELTQGDDGYLADPSLIAPEEDDPAESYSCHLARVQATRAASLAVLPEEAGFFVHTVSPVGVGAEPLLVDTRQITSSFFPSAFRSGVSVLDLSSGPAAALEMALRAGLPVRRYFYVADDPIVRAATQQQCAELSGLYPTRLPLSAWRDSVFALPAQVCELTDAVLGRVMDPDEGPWLVVANVRCPGSGQGTAAKAADVERIVASLQKLRGSRMVGYVVQLESVTESFPPPECSRSFSQAFGAACTLDAAQAGSHQHRFVHVWSNLLHRELWGMMLLHTTRSPEQHAGEVLGPGRVMRNATIGDITPSGAAFNKLGKPLRVLRLISPIASAGGGPVNVSAPVYDVSVGGFTGLTADECERVLGYRAGTTAVPSWVTEQQRWAVMAMVPDLFALTFVMNVALAVYERTVLGAVPYQSGDGGPVKSRGEFDPVEEEVEIPRVHALVFTTQAVEVALEPRVPDIWADENALYYLRHGEHIRPDLPAAEVRRIHRRVASYRMERGMVHRQMPDQSWRHVPNPLERAGIIRKWHNSTGHFGVRRTLHLVALSHWWYGMAEDVSLEVKRCPECDRVRVGLSSERPELNPLPVMGLFYRWHVDLAGPFEASSHGSRYCMIMVESFSKHLEVEGLPAKEPQYTARAFHKHVLSRFGACAEVVTDNGGEFAGVFDRLLHGSFIDHRRISPRRPQANGLAERCVQTVKMALTKTLQQAQREGKEIDWEEALYWTVMGYRLSPQASTGYSPYELLYGVAPTVPAAVKEKFGSSLDFNNVSSVAVELVRRADAARSVAAGNALIAQQRDRHWYAKRRKGANAPRLFRIMPGDFVYVQGTSGHALEPSVRPEIYRVVDETGMGLMVLQGKCGTEMTVHPSQLAPCHLPGIDGTIDPSLAKPPADLCCEVCHVPSGEADMLLCDSCNSGWHFQCVGLPGVPEGDWVCPDCVKAGVTVDQVAAATQEEGAPLTPEQRKAMAKAKSRMMREERLDGRFVVRKKATGRRGAPRNMWGRVKHVGEGRKPFVVSYEDGSEERLEYEELRSFLVPEGKKPPRAFANVVVQEVELPDYWASGRREGLKMALEYLMPGEHTVQSISRMSLTAPHLRGGPVGASTSPAMLESLFERLDWSSVSWVCDPWVGTGTIAWVFKERGFRVVTNDLDPRRDADSHEDAMQPAFYKRLQLEGKLDAIVSCPEMPLVDVALPLAVRYAAFVACILVPGWYLTEAHEPRSRYLKSLREAGRLLVAMCLPRNSSGRRGVWLIVFANALVARRMLKGQYQSAAMFL</sequence>
<dbReference type="Gene3D" id="1.10.340.70">
    <property type="match status" value="1"/>
</dbReference>
<keyword evidence="1" id="KW-0808">Transferase</keyword>
<dbReference type="GO" id="GO:0016787">
    <property type="term" value="F:hydrolase activity"/>
    <property type="evidence" value="ECO:0007669"/>
    <property type="project" value="UniProtKB-KW"/>
</dbReference>
<dbReference type="Proteomes" id="UP001165080">
    <property type="component" value="Unassembled WGS sequence"/>
</dbReference>
<dbReference type="InterPro" id="IPR036397">
    <property type="entry name" value="RNaseH_sf"/>
</dbReference>
<dbReference type="SUPFAM" id="SSF53335">
    <property type="entry name" value="S-adenosyl-L-methionine-dependent methyltransferases"/>
    <property type="match status" value="1"/>
</dbReference>
<feature type="compositionally biased region" description="Low complexity" evidence="11">
    <location>
        <begin position="815"/>
        <end position="825"/>
    </location>
</feature>
<evidence type="ECO:0000256" key="6">
    <source>
        <dbReference type="ARBA" id="ARBA00022771"/>
    </source>
</evidence>
<dbReference type="InterPro" id="IPR000477">
    <property type="entry name" value="RT_dom"/>
</dbReference>
<evidence type="ECO:0000256" key="7">
    <source>
        <dbReference type="ARBA" id="ARBA00022801"/>
    </source>
</evidence>
<dbReference type="CDD" id="cd09274">
    <property type="entry name" value="RNase_HI_RT_Ty3"/>
    <property type="match status" value="1"/>
</dbReference>
<dbReference type="InterPro" id="IPR043128">
    <property type="entry name" value="Rev_trsase/Diguanyl_cyclase"/>
</dbReference>
<feature type="compositionally biased region" description="Basic and acidic residues" evidence="11">
    <location>
        <begin position="50"/>
        <end position="61"/>
    </location>
</feature>
<dbReference type="PROSITE" id="PS50016">
    <property type="entry name" value="ZF_PHD_2"/>
    <property type="match status" value="1"/>
</dbReference>
<feature type="compositionally biased region" description="Polar residues" evidence="11">
    <location>
        <begin position="1563"/>
        <end position="1578"/>
    </location>
</feature>
<dbReference type="InterPro" id="IPR019787">
    <property type="entry name" value="Znf_PHD-finger"/>
</dbReference>
<evidence type="ECO:0000256" key="12">
    <source>
        <dbReference type="SAM" id="Phobius"/>
    </source>
</evidence>
<feature type="compositionally biased region" description="Low complexity" evidence="11">
    <location>
        <begin position="793"/>
        <end position="807"/>
    </location>
</feature>
<evidence type="ECO:0000313" key="16">
    <source>
        <dbReference type="Proteomes" id="UP001165080"/>
    </source>
</evidence>
<feature type="region of interest" description="Disordered" evidence="11">
    <location>
        <begin position="342"/>
        <end position="373"/>
    </location>
</feature>
<dbReference type="SUPFAM" id="SSF56672">
    <property type="entry name" value="DNA/RNA polymerases"/>
    <property type="match status" value="1"/>
</dbReference>
<feature type="transmembrane region" description="Helical" evidence="12">
    <location>
        <begin position="1778"/>
        <end position="1797"/>
    </location>
</feature>
<evidence type="ECO:0000259" key="13">
    <source>
        <dbReference type="PROSITE" id="PS50016"/>
    </source>
</evidence>
<dbReference type="Pfam" id="PF17921">
    <property type="entry name" value="Integrase_H2C2"/>
    <property type="match status" value="1"/>
</dbReference>
<feature type="region of interest" description="Disordered" evidence="11">
    <location>
        <begin position="750"/>
        <end position="829"/>
    </location>
</feature>
<dbReference type="SUPFAM" id="SSF53098">
    <property type="entry name" value="Ribonuclease H-like"/>
    <property type="match status" value="1"/>
</dbReference>
<dbReference type="Gene3D" id="3.10.20.370">
    <property type="match status" value="1"/>
</dbReference>
<dbReference type="InterPro" id="IPR011011">
    <property type="entry name" value="Znf_FYVE_PHD"/>
</dbReference>
<dbReference type="Pfam" id="PF00628">
    <property type="entry name" value="PHD"/>
    <property type="match status" value="1"/>
</dbReference>
<protein>
    <submittedName>
        <fullName evidence="15">Uncharacterized protein</fullName>
    </submittedName>
</protein>
<dbReference type="InterPro" id="IPR013083">
    <property type="entry name" value="Znf_RING/FYVE/PHD"/>
</dbReference>
<evidence type="ECO:0000256" key="1">
    <source>
        <dbReference type="ARBA" id="ARBA00022679"/>
    </source>
</evidence>
<dbReference type="Pfam" id="PF17917">
    <property type="entry name" value="RT_RNaseH"/>
    <property type="match status" value="1"/>
</dbReference>
<evidence type="ECO:0000256" key="8">
    <source>
        <dbReference type="ARBA" id="ARBA00022833"/>
    </source>
</evidence>
<feature type="compositionally biased region" description="Polar residues" evidence="11">
    <location>
        <begin position="1154"/>
        <end position="1163"/>
    </location>
</feature>
<dbReference type="GO" id="GO:0004519">
    <property type="term" value="F:endonuclease activity"/>
    <property type="evidence" value="ECO:0007669"/>
    <property type="project" value="UniProtKB-KW"/>
</dbReference>
<dbReference type="InterPro" id="IPR012337">
    <property type="entry name" value="RNaseH-like_sf"/>
</dbReference>
<feature type="compositionally biased region" description="Pro residues" evidence="11">
    <location>
        <begin position="83"/>
        <end position="93"/>
    </location>
</feature>
<dbReference type="GO" id="GO:0008270">
    <property type="term" value="F:zinc ion binding"/>
    <property type="evidence" value="ECO:0007669"/>
    <property type="project" value="UniProtKB-KW"/>
</dbReference>
<dbReference type="GO" id="GO:0003964">
    <property type="term" value="F:RNA-directed DNA polymerase activity"/>
    <property type="evidence" value="ECO:0007669"/>
    <property type="project" value="UniProtKB-KW"/>
</dbReference>
<evidence type="ECO:0000256" key="11">
    <source>
        <dbReference type="SAM" id="MobiDB-lite"/>
    </source>
</evidence>
<keyword evidence="6 10" id="KW-0863">Zinc-finger</keyword>
<dbReference type="InterPro" id="IPR001584">
    <property type="entry name" value="Integrase_cat-core"/>
</dbReference>
<feature type="region of interest" description="Disordered" evidence="11">
    <location>
        <begin position="1"/>
        <end position="127"/>
    </location>
</feature>
<feature type="compositionally biased region" description="Basic and acidic residues" evidence="11">
    <location>
        <begin position="2374"/>
        <end position="2383"/>
    </location>
</feature>
<dbReference type="PROSITE" id="PS01359">
    <property type="entry name" value="ZF_PHD_1"/>
    <property type="match status" value="1"/>
</dbReference>
<keyword evidence="4" id="KW-0479">Metal-binding</keyword>
<feature type="region of interest" description="Disordered" evidence="11">
    <location>
        <begin position="389"/>
        <end position="439"/>
    </location>
</feature>
<evidence type="ECO:0000256" key="5">
    <source>
        <dbReference type="ARBA" id="ARBA00022759"/>
    </source>
</evidence>
<keyword evidence="12" id="KW-0472">Membrane</keyword>
<dbReference type="GO" id="GO:0003676">
    <property type="term" value="F:nucleic acid binding"/>
    <property type="evidence" value="ECO:0007669"/>
    <property type="project" value="InterPro"/>
</dbReference>
<keyword evidence="2" id="KW-0548">Nucleotidyltransferase</keyword>
<keyword evidence="3" id="KW-0540">Nuclease</keyword>
<keyword evidence="7" id="KW-0378">Hydrolase</keyword>
<keyword evidence="12" id="KW-1133">Transmembrane helix</keyword>
<dbReference type="SUPFAM" id="SSF57903">
    <property type="entry name" value="FYVE/PHD zinc finger"/>
    <property type="match status" value="1"/>
</dbReference>
<dbReference type="SMART" id="SM00249">
    <property type="entry name" value="PHD"/>
    <property type="match status" value="1"/>
</dbReference>
<dbReference type="FunFam" id="3.10.20.370:FF:000001">
    <property type="entry name" value="Retrovirus-related Pol polyprotein from transposon 17.6-like protein"/>
    <property type="match status" value="1"/>
</dbReference>
<dbReference type="Gene3D" id="3.30.70.270">
    <property type="match status" value="2"/>
</dbReference>
<dbReference type="Gene3D" id="3.30.40.10">
    <property type="entry name" value="Zinc/RING finger domain, C3HC4 (zinc finger)"/>
    <property type="match status" value="1"/>
</dbReference>
<feature type="domain" description="PHD-type" evidence="13">
    <location>
        <begin position="3321"/>
        <end position="3369"/>
    </location>
</feature>
<dbReference type="FunFam" id="3.30.70.270:FF:000063">
    <property type="entry name" value="Zinc knuckle domaincontaining protein"/>
    <property type="match status" value="1"/>
</dbReference>
<dbReference type="EMBL" id="BRXU01000015">
    <property type="protein sequence ID" value="GLC56384.1"/>
    <property type="molecule type" value="Genomic_DNA"/>
</dbReference>
<organism evidence="15 16">
    <name type="scientific">Pleodorina starrii</name>
    <dbReference type="NCBI Taxonomy" id="330485"/>
    <lineage>
        <taxon>Eukaryota</taxon>
        <taxon>Viridiplantae</taxon>
        <taxon>Chlorophyta</taxon>
        <taxon>core chlorophytes</taxon>
        <taxon>Chlorophyceae</taxon>
        <taxon>CS clade</taxon>
        <taxon>Chlamydomonadales</taxon>
        <taxon>Volvocaceae</taxon>
        <taxon>Pleodorina</taxon>
    </lineage>
</organism>
<dbReference type="Pfam" id="PF00078">
    <property type="entry name" value="RVT_1"/>
    <property type="match status" value="1"/>
</dbReference>
<feature type="compositionally biased region" description="Low complexity" evidence="11">
    <location>
        <begin position="1623"/>
        <end position="1641"/>
    </location>
</feature>
<dbReference type="InterPro" id="IPR029063">
    <property type="entry name" value="SAM-dependent_MTases_sf"/>
</dbReference>
<feature type="region of interest" description="Disordered" evidence="11">
    <location>
        <begin position="879"/>
        <end position="902"/>
    </location>
</feature>
<feature type="compositionally biased region" description="Gly residues" evidence="11">
    <location>
        <begin position="951"/>
        <end position="968"/>
    </location>
</feature>
<comment type="caution">
    <text evidence="15">The sequence shown here is derived from an EMBL/GenBank/DDBJ whole genome shotgun (WGS) entry which is preliminary data.</text>
</comment>
<dbReference type="PANTHER" id="PTHR37984:SF5">
    <property type="entry name" value="PROTEIN NYNRIN-LIKE"/>
    <property type="match status" value="1"/>
</dbReference>
<feature type="region of interest" description="Disordered" evidence="11">
    <location>
        <begin position="1267"/>
        <end position="1292"/>
    </location>
</feature>
<feature type="region of interest" description="Disordered" evidence="11">
    <location>
        <begin position="1539"/>
        <end position="1670"/>
    </location>
</feature>
<dbReference type="PROSITE" id="PS50994">
    <property type="entry name" value="INTEGRASE"/>
    <property type="match status" value="1"/>
</dbReference>
<proteinExistence type="predicted"/>
<feature type="domain" description="Integrase catalytic" evidence="14">
    <location>
        <begin position="3011"/>
        <end position="3178"/>
    </location>
</feature>
<dbReference type="InterPro" id="IPR019786">
    <property type="entry name" value="Zinc_finger_PHD-type_CS"/>
</dbReference>
<evidence type="ECO:0000256" key="3">
    <source>
        <dbReference type="ARBA" id="ARBA00022722"/>
    </source>
</evidence>
<dbReference type="InterPro" id="IPR041588">
    <property type="entry name" value="Integrase_H2C2"/>
</dbReference>
<keyword evidence="5" id="KW-0255">Endonuclease</keyword>
<name>A0A9W6F4X0_9CHLO</name>
<feature type="transmembrane region" description="Helical" evidence="12">
    <location>
        <begin position="1688"/>
        <end position="1711"/>
    </location>
</feature>
<accession>A0A9W6F4X0</accession>
<evidence type="ECO:0000256" key="4">
    <source>
        <dbReference type="ARBA" id="ARBA00022723"/>
    </source>
</evidence>
<feature type="region of interest" description="Disordered" evidence="11">
    <location>
        <begin position="2361"/>
        <end position="2383"/>
    </location>
</feature>
<keyword evidence="8" id="KW-0862">Zinc</keyword>
<feature type="compositionally biased region" description="Low complexity" evidence="11">
    <location>
        <begin position="405"/>
        <end position="423"/>
    </location>
</feature>
<reference evidence="15 16" key="1">
    <citation type="journal article" date="2023" name="Commun. Biol.">
        <title>Reorganization of the ancestral sex-determining regions during the evolution of trioecy in Pleodorina starrii.</title>
        <authorList>
            <person name="Takahashi K."/>
            <person name="Suzuki S."/>
            <person name="Kawai-Toyooka H."/>
            <person name="Yamamoto K."/>
            <person name="Hamaji T."/>
            <person name="Ootsuki R."/>
            <person name="Yamaguchi H."/>
            <person name="Kawachi M."/>
            <person name="Higashiyama T."/>
            <person name="Nozaki H."/>
        </authorList>
    </citation>
    <scope>NUCLEOTIDE SEQUENCE [LARGE SCALE GENOMIC DNA]</scope>
    <source>
        <strain evidence="15 16">NIES-4479</strain>
    </source>
</reference>
<dbReference type="Gene3D" id="3.10.10.10">
    <property type="entry name" value="HIV Type 1 Reverse Transcriptase, subunit A, domain 1"/>
    <property type="match status" value="1"/>
</dbReference>
<dbReference type="InterPro" id="IPR043502">
    <property type="entry name" value="DNA/RNA_pol_sf"/>
</dbReference>
<keyword evidence="9" id="KW-0695">RNA-directed DNA polymerase</keyword>
<evidence type="ECO:0000313" key="15">
    <source>
        <dbReference type="EMBL" id="GLC56384.1"/>
    </source>
</evidence>
<evidence type="ECO:0000259" key="14">
    <source>
        <dbReference type="PROSITE" id="PS50994"/>
    </source>
</evidence>
<feature type="compositionally biased region" description="Pro residues" evidence="11">
    <location>
        <begin position="344"/>
        <end position="371"/>
    </location>
</feature>
<dbReference type="GO" id="GO:0015074">
    <property type="term" value="P:DNA integration"/>
    <property type="evidence" value="ECO:0007669"/>
    <property type="project" value="InterPro"/>
</dbReference>
<evidence type="ECO:0000256" key="9">
    <source>
        <dbReference type="ARBA" id="ARBA00022918"/>
    </source>
</evidence>
<feature type="region of interest" description="Disordered" evidence="11">
    <location>
        <begin position="951"/>
        <end position="971"/>
    </location>
</feature>
<dbReference type="InterPro" id="IPR050951">
    <property type="entry name" value="Retrovirus_Pol_polyprotein"/>
</dbReference>
<dbReference type="InterPro" id="IPR001965">
    <property type="entry name" value="Znf_PHD"/>
</dbReference>
<keyword evidence="12" id="KW-0812">Transmembrane</keyword>
<feature type="compositionally biased region" description="Low complexity" evidence="11">
    <location>
        <begin position="1579"/>
        <end position="1599"/>
    </location>
</feature>
<feature type="region of interest" description="Disordered" evidence="11">
    <location>
        <begin position="1140"/>
        <end position="1185"/>
    </location>
</feature>
<evidence type="ECO:0000256" key="10">
    <source>
        <dbReference type="PROSITE-ProRule" id="PRU00146"/>
    </source>
</evidence>